<dbReference type="GO" id="GO:0008270">
    <property type="term" value="F:zinc ion binding"/>
    <property type="evidence" value="ECO:0007669"/>
    <property type="project" value="UniProtKB-KW"/>
</dbReference>
<dbReference type="InterPro" id="IPR036236">
    <property type="entry name" value="Znf_C2H2_sf"/>
</dbReference>
<dbReference type="PANTHER" id="PTHR24379:SF121">
    <property type="entry name" value="C2H2-TYPE DOMAIN-CONTAINING PROTEIN"/>
    <property type="match status" value="1"/>
</dbReference>
<feature type="non-terminal residue" evidence="8">
    <location>
        <position position="306"/>
    </location>
</feature>
<keyword evidence="2" id="KW-0677">Repeat</keyword>
<gene>
    <name evidence="8" type="ORF">BINO364_LOCUS16138</name>
</gene>
<feature type="domain" description="C2H2-type" evidence="7">
    <location>
        <begin position="153"/>
        <end position="181"/>
    </location>
</feature>
<dbReference type="Pfam" id="PF00096">
    <property type="entry name" value="zf-C2H2"/>
    <property type="match status" value="3"/>
</dbReference>
<dbReference type="EMBL" id="OV170229">
    <property type="protein sequence ID" value="CAH0731242.1"/>
    <property type="molecule type" value="Genomic_DNA"/>
</dbReference>
<dbReference type="Proteomes" id="UP000838878">
    <property type="component" value="Chromosome 9"/>
</dbReference>
<dbReference type="SUPFAM" id="SSF57667">
    <property type="entry name" value="beta-beta-alpha zinc fingers"/>
    <property type="match status" value="3"/>
</dbReference>
<feature type="region of interest" description="Disordered" evidence="6">
    <location>
        <begin position="284"/>
        <end position="306"/>
    </location>
</feature>
<feature type="domain" description="C2H2-type" evidence="7">
    <location>
        <begin position="257"/>
        <end position="285"/>
    </location>
</feature>
<feature type="domain" description="C2H2-type" evidence="7">
    <location>
        <begin position="8"/>
        <end position="36"/>
    </location>
</feature>
<evidence type="ECO:0000256" key="5">
    <source>
        <dbReference type="PROSITE-ProRule" id="PRU00042"/>
    </source>
</evidence>
<reference evidence="8" key="1">
    <citation type="submission" date="2021-12" db="EMBL/GenBank/DDBJ databases">
        <authorList>
            <person name="Martin H S."/>
        </authorList>
    </citation>
    <scope>NUCLEOTIDE SEQUENCE</scope>
</reference>
<evidence type="ECO:0000313" key="8">
    <source>
        <dbReference type="EMBL" id="CAH0731242.1"/>
    </source>
</evidence>
<evidence type="ECO:0000259" key="7">
    <source>
        <dbReference type="PROSITE" id="PS50157"/>
    </source>
</evidence>
<feature type="domain" description="C2H2-type" evidence="7">
    <location>
        <begin position="64"/>
        <end position="91"/>
    </location>
</feature>
<dbReference type="InterPro" id="IPR013087">
    <property type="entry name" value="Znf_C2H2_type"/>
</dbReference>
<protein>
    <recommendedName>
        <fullName evidence="7">C2H2-type domain-containing protein</fullName>
    </recommendedName>
</protein>
<accession>A0A8J9V4N4</accession>
<dbReference type="OrthoDB" id="4748970at2759"/>
<keyword evidence="4" id="KW-0862">Zinc</keyword>
<dbReference type="PROSITE" id="PS50157">
    <property type="entry name" value="ZINC_FINGER_C2H2_2"/>
    <property type="match status" value="6"/>
</dbReference>
<evidence type="ECO:0000256" key="2">
    <source>
        <dbReference type="ARBA" id="ARBA00022737"/>
    </source>
</evidence>
<evidence type="ECO:0000313" key="9">
    <source>
        <dbReference type="Proteomes" id="UP000838878"/>
    </source>
</evidence>
<feature type="domain" description="C2H2-type" evidence="7">
    <location>
        <begin position="92"/>
        <end position="119"/>
    </location>
</feature>
<dbReference type="Gene3D" id="3.30.160.60">
    <property type="entry name" value="Classic Zinc Finger"/>
    <property type="match status" value="6"/>
</dbReference>
<keyword evidence="3 5" id="KW-0863">Zinc-finger</keyword>
<dbReference type="InterPro" id="IPR022755">
    <property type="entry name" value="Znf_C2H2_jaz"/>
</dbReference>
<keyword evidence="1" id="KW-0479">Metal-binding</keyword>
<keyword evidence="9" id="KW-1185">Reference proteome</keyword>
<evidence type="ECO:0000256" key="6">
    <source>
        <dbReference type="SAM" id="MobiDB-lite"/>
    </source>
</evidence>
<organism evidence="8 9">
    <name type="scientific">Brenthis ino</name>
    <name type="common">lesser marbled fritillary</name>
    <dbReference type="NCBI Taxonomy" id="405034"/>
    <lineage>
        <taxon>Eukaryota</taxon>
        <taxon>Metazoa</taxon>
        <taxon>Ecdysozoa</taxon>
        <taxon>Arthropoda</taxon>
        <taxon>Hexapoda</taxon>
        <taxon>Insecta</taxon>
        <taxon>Pterygota</taxon>
        <taxon>Neoptera</taxon>
        <taxon>Endopterygota</taxon>
        <taxon>Lepidoptera</taxon>
        <taxon>Glossata</taxon>
        <taxon>Ditrysia</taxon>
        <taxon>Papilionoidea</taxon>
        <taxon>Nymphalidae</taxon>
        <taxon>Heliconiinae</taxon>
        <taxon>Argynnini</taxon>
        <taxon>Brenthis</taxon>
    </lineage>
</organism>
<dbReference type="PROSITE" id="PS00028">
    <property type="entry name" value="ZINC_FINGER_C2H2_1"/>
    <property type="match status" value="6"/>
</dbReference>
<evidence type="ECO:0000256" key="1">
    <source>
        <dbReference type="ARBA" id="ARBA00022723"/>
    </source>
</evidence>
<dbReference type="Pfam" id="PF12171">
    <property type="entry name" value="zf-C2H2_jaz"/>
    <property type="match status" value="1"/>
</dbReference>
<evidence type="ECO:0000256" key="4">
    <source>
        <dbReference type="ARBA" id="ARBA00022833"/>
    </source>
</evidence>
<dbReference type="PANTHER" id="PTHR24379">
    <property type="entry name" value="KRAB AND ZINC FINGER DOMAIN-CONTAINING"/>
    <property type="match status" value="1"/>
</dbReference>
<sequence length="306" mass="34678">MSERAGSWRCAQCGAAWSRAALAAEHVARAHGGPAPTHRCRLCGRDEPTLAKLRNHVKDHAARPECELCGKSFRDRTSLRTHLFIHKGEKEYECPRCNKKFLFKKAMEVHLVTHDASALLYCHLCDKNFKNKMSYNQHMKYNLKHIDPAKLKYACQQCPKRFAKASRLREHRLALHLRLAPVRCAHPGCAFVTKAPTDPAPCPQACASRTVLRTHTRMLHRAARLLRNHVCHLCGKAYTTKKCLEGHLRSHSGERPFRCAKCPAAFGYEAALYNHNKLVHLKPKSTRRTAEWTGVAQPQPASEQTT</sequence>
<dbReference type="AlphaFoldDB" id="A0A8J9V4N4"/>
<dbReference type="SMART" id="SM00355">
    <property type="entry name" value="ZnF_C2H2"/>
    <property type="match status" value="9"/>
</dbReference>
<evidence type="ECO:0000256" key="3">
    <source>
        <dbReference type="ARBA" id="ARBA00022771"/>
    </source>
</evidence>
<feature type="domain" description="C2H2-type" evidence="7">
    <location>
        <begin position="229"/>
        <end position="256"/>
    </location>
</feature>
<proteinExistence type="predicted"/>
<name>A0A8J9V4N4_9NEOP</name>